<protein>
    <recommendedName>
        <fullName evidence="12">Probable peptidoglycan glycosyltransferase FtsW</fullName>
        <ecNumber evidence="14">2.4.99.28</ecNumber>
    </recommendedName>
    <alternativeName>
        <fullName evidence="13">Cell division protein FtsW</fullName>
    </alternativeName>
    <alternativeName>
        <fullName evidence="10">Cell wall polymerase</fullName>
    </alternativeName>
    <alternativeName>
        <fullName evidence="9">Peptidoglycan polymerase</fullName>
    </alternativeName>
</protein>
<accession>A0A9X1JXL4</accession>
<dbReference type="GO" id="GO:0032153">
    <property type="term" value="C:cell division site"/>
    <property type="evidence" value="ECO:0007669"/>
    <property type="project" value="TreeGrafter"/>
</dbReference>
<proteinExistence type="inferred from homology"/>
<evidence type="ECO:0000256" key="4">
    <source>
        <dbReference type="ARBA" id="ARBA00022692"/>
    </source>
</evidence>
<evidence type="ECO:0000256" key="11">
    <source>
        <dbReference type="ARBA" id="ARBA00038053"/>
    </source>
</evidence>
<reference evidence="17" key="1">
    <citation type="submission" date="2021-07" db="EMBL/GenBank/DDBJ databases">
        <title>Aureisphaera sp. CAU 1614 isolated from sea sediment.</title>
        <authorList>
            <person name="Kim W."/>
        </authorList>
    </citation>
    <scope>NUCLEOTIDE SEQUENCE</scope>
    <source>
        <strain evidence="17">CAU 1614</strain>
    </source>
</reference>
<feature type="transmembrane region" description="Helical" evidence="16">
    <location>
        <begin position="276"/>
        <end position="306"/>
    </location>
</feature>
<dbReference type="InterPro" id="IPR001182">
    <property type="entry name" value="FtsW/RodA"/>
</dbReference>
<evidence type="ECO:0000256" key="15">
    <source>
        <dbReference type="ARBA" id="ARBA00049902"/>
    </source>
</evidence>
<evidence type="ECO:0000256" key="12">
    <source>
        <dbReference type="ARBA" id="ARBA00041185"/>
    </source>
</evidence>
<dbReference type="GO" id="GO:0009252">
    <property type="term" value="P:peptidoglycan biosynthetic process"/>
    <property type="evidence" value="ECO:0007669"/>
    <property type="project" value="UniProtKB-KW"/>
</dbReference>
<evidence type="ECO:0000256" key="13">
    <source>
        <dbReference type="ARBA" id="ARBA00041418"/>
    </source>
</evidence>
<comment type="catalytic activity">
    <reaction evidence="15">
        <text>[GlcNAc-(1-&gt;4)-Mur2Ac(oyl-L-Ala-gamma-D-Glu-L-Lys-D-Ala-D-Ala)](n)-di-trans,octa-cis-undecaprenyl diphosphate + beta-D-GlcNAc-(1-&gt;4)-Mur2Ac(oyl-L-Ala-gamma-D-Glu-L-Lys-D-Ala-D-Ala)-di-trans,octa-cis-undecaprenyl diphosphate = [GlcNAc-(1-&gt;4)-Mur2Ac(oyl-L-Ala-gamma-D-Glu-L-Lys-D-Ala-D-Ala)](n+1)-di-trans,octa-cis-undecaprenyl diphosphate + di-trans,octa-cis-undecaprenyl diphosphate + H(+)</text>
        <dbReference type="Rhea" id="RHEA:23708"/>
        <dbReference type="Rhea" id="RHEA-COMP:9602"/>
        <dbReference type="Rhea" id="RHEA-COMP:9603"/>
        <dbReference type="ChEBI" id="CHEBI:15378"/>
        <dbReference type="ChEBI" id="CHEBI:58405"/>
        <dbReference type="ChEBI" id="CHEBI:60033"/>
        <dbReference type="ChEBI" id="CHEBI:78435"/>
        <dbReference type="EC" id="2.4.99.28"/>
    </reaction>
</comment>
<dbReference type="GO" id="GO:0008360">
    <property type="term" value="P:regulation of cell shape"/>
    <property type="evidence" value="ECO:0007669"/>
    <property type="project" value="UniProtKB-KW"/>
</dbReference>
<keyword evidence="4 16" id="KW-0812">Transmembrane</keyword>
<evidence type="ECO:0000256" key="2">
    <source>
        <dbReference type="ARBA" id="ARBA00022676"/>
    </source>
</evidence>
<dbReference type="Proteomes" id="UP001138686">
    <property type="component" value="Unassembled WGS sequence"/>
</dbReference>
<organism evidence="17 18">
    <name type="scientific">Halomarinibacterium sedimenti</name>
    <dbReference type="NCBI Taxonomy" id="2857106"/>
    <lineage>
        <taxon>Bacteria</taxon>
        <taxon>Pseudomonadati</taxon>
        <taxon>Bacteroidota</taxon>
        <taxon>Flavobacteriia</taxon>
        <taxon>Flavobacteriales</taxon>
        <taxon>Flavobacteriaceae</taxon>
        <taxon>Halomarinibacterium</taxon>
    </lineage>
</organism>
<evidence type="ECO:0000256" key="9">
    <source>
        <dbReference type="ARBA" id="ARBA00032370"/>
    </source>
</evidence>
<dbReference type="PANTHER" id="PTHR30474:SF2">
    <property type="entry name" value="PEPTIDOGLYCAN GLYCOSYLTRANSFERASE FTSW-RELATED"/>
    <property type="match status" value="1"/>
</dbReference>
<evidence type="ECO:0000256" key="10">
    <source>
        <dbReference type="ARBA" id="ARBA00033270"/>
    </source>
</evidence>
<dbReference type="Pfam" id="PF01098">
    <property type="entry name" value="FTSW_RODA_SPOVE"/>
    <property type="match status" value="1"/>
</dbReference>
<evidence type="ECO:0000256" key="6">
    <source>
        <dbReference type="ARBA" id="ARBA00022984"/>
    </source>
</evidence>
<evidence type="ECO:0000256" key="16">
    <source>
        <dbReference type="SAM" id="Phobius"/>
    </source>
</evidence>
<keyword evidence="8 16" id="KW-0472">Membrane</keyword>
<evidence type="ECO:0000256" key="1">
    <source>
        <dbReference type="ARBA" id="ARBA00004141"/>
    </source>
</evidence>
<dbReference type="EMBL" id="JAHWDP010000001">
    <property type="protein sequence ID" value="MBW2936692.1"/>
    <property type="molecule type" value="Genomic_DNA"/>
</dbReference>
<comment type="caution">
    <text evidence="17">The sequence shown here is derived from an EMBL/GenBank/DDBJ whole genome shotgun (WGS) entry which is preliminary data.</text>
</comment>
<keyword evidence="7 16" id="KW-1133">Transmembrane helix</keyword>
<keyword evidence="6" id="KW-0573">Peptidoglycan synthesis</keyword>
<comment type="subcellular location">
    <subcellularLocation>
        <location evidence="1">Membrane</location>
        <topology evidence="1">Multi-pass membrane protein</topology>
    </subcellularLocation>
</comment>
<dbReference type="GO" id="GO:0008955">
    <property type="term" value="F:peptidoglycan glycosyltransferase activity"/>
    <property type="evidence" value="ECO:0007669"/>
    <property type="project" value="UniProtKB-EC"/>
</dbReference>
<keyword evidence="2" id="KW-0328">Glycosyltransferase</keyword>
<evidence type="ECO:0000256" key="3">
    <source>
        <dbReference type="ARBA" id="ARBA00022679"/>
    </source>
</evidence>
<feature type="transmembrane region" description="Helical" evidence="16">
    <location>
        <begin position="107"/>
        <end position="132"/>
    </location>
</feature>
<dbReference type="RefSeq" id="WP_219050505.1">
    <property type="nucleotide sequence ID" value="NZ_JAHWDP010000001.1"/>
</dbReference>
<comment type="similarity">
    <text evidence="11">Belongs to the SEDS family. FtsW subfamily.</text>
</comment>
<evidence type="ECO:0000313" key="17">
    <source>
        <dbReference type="EMBL" id="MBW2936692.1"/>
    </source>
</evidence>
<gene>
    <name evidence="17" type="ORF">KXJ69_01160</name>
</gene>
<keyword evidence="18" id="KW-1185">Reference proteome</keyword>
<feature type="transmembrane region" description="Helical" evidence="16">
    <location>
        <begin position="13"/>
        <end position="41"/>
    </location>
</feature>
<dbReference type="EC" id="2.4.99.28" evidence="14"/>
<name>A0A9X1JXL4_9FLAO</name>
<sequence length="396" mass="43305">MKSVFQYLQGDKAIWAVVALLALFSFLPVYSASSNLAYLYGNGNTIQFLLKHFAHLLLGFAILYGVHKIPYHYFRGLSIIALPIVIILLLITLAQGNTIEGANASRWIRIPFVGVTFQTSALAAVVLMTYVARYLSRIKDKEVSFKETLVPLWLPVFIVLALILPANFSTTAILFAMVVVLVFIGGYPLRYLGIILGAGLLFLTLFVLTAKAFPGVFPNRVDTWISRVENFADKEDTEADYQIEKAKIAIASGGVVGLGPGKSVQKNFLPQSSSDFIYAVIVEEFGIAGGLTLLFLYLLLLFRLIIVIYKSTSLFGKLLVAGVGLPIIFQALINMGVAVELFPVTGQTLPLISSGGTSIWMTCLALGMILSVSAKREVQIRVQEEENPLDILSEAL</sequence>
<evidence type="ECO:0000256" key="5">
    <source>
        <dbReference type="ARBA" id="ARBA00022960"/>
    </source>
</evidence>
<dbReference type="GO" id="GO:0051301">
    <property type="term" value="P:cell division"/>
    <property type="evidence" value="ECO:0007669"/>
    <property type="project" value="InterPro"/>
</dbReference>
<feature type="transmembrane region" description="Helical" evidence="16">
    <location>
        <begin position="191"/>
        <end position="213"/>
    </location>
</feature>
<feature type="transmembrane region" description="Helical" evidence="16">
    <location>
        <begin position="73"/>
        <end position="95"/>
    </location>
</feature>
<dbReference type="PANTHER" id="PTHR30474">
    <property type="entry name" value="CELL CYCLE PROTEIN"/>
    <property type="match status" value="1"/>
</dbReference>
<dbReference type="AlphaFoldDB" id="A0A9X1JXL4"/>
<evidence type="ECO:0000313" key="18">
    <source>
        <dbReference type="Proteomes" id="UP001138686"/>
    </source>
</evidence>
<dbReference type="GO" id="GO:0005886">
    <property type="term" value="C:plasma membrane"/>
    <property type="evidence" value="ECO:0007669"/>
    <property type="project" value="TreeGrafter"/>
</dbReference>
<feature type="transmembrane region" description="Helical" evidence="16">
    <location>
        <begin position="351"/>
        <end position="372"/>
    </location>
</feature>
<feature type="transmembrane region" description="Helical" evidence="16">
    <location>
        <begin position="152"/>
        <end position="184"/>
    </location>
</feature>
<feature type="transmembrane region" description="Helical" evidence="16">
    <location>
        <begin position="318"/>
        <end position="339"/>
    </location>
</feature>
<evidence type="ECO:0000256" key="14">
    <source>
        <dbReference type="ARBA" id="ARBA00044770"/>
    </source>
</evidence>
<evidence type="ECO:0000256" key="7">
    <source>
        <dbReference type="ARBA" id="ARBA00022989"/>
    </source>
</evidence>
<dbReference type="GO" id="GO:0015648">
    <property type="term" value="F:lipid-linked peptidoglycan transporter activity"/>
    <property type="evidence" value="ECO:0007669"/>
    <property type="project" value="TreeGrafter"/>
</dbReference>
<evidence type="ECO:0000256" key="8">
    <source>
        <dbReference type="ARBA" id="ARBA00023136"/>
    </source>
</evidence>
<feature type="transmembrane region" description="Helical" evidence="16">
    <location>
        <begin position="48"/>
        <end position="67"/>
    </location>
</feature>
<keyword evidence="3" id="KW-0808">Transferase</keyword>
<keyword evidence="5" id="KW-0133">Cell shape</keyword>